<comment type="similarity">
    <text evidence="2">Belongs to the asfivirus DP71L family.</text>
</comment>
<keyword evidence="11" id="KW-0899">Viral immunoevasion</keyword>
<evidence type="ECO:0000256" key="7">
    <source>
        <dbReference type="ARBA" id="ARBA00022632"/>
    </source>
</evidence>
<dbReference type="GO" id="GO:0051246">
    <property type="term" value="P:regulation of protein metabolic process"/>
    <property type="evidence" value="ECO:0007669"/>
    <property type="project" value="UniProtKB-ARBA"/>
</dbReference>
<evidence type="ECO:0000256" key="4">
    <source>
        <dbReference type="ARBA" id="ARBA00011204"/>
    </source>
</evidence>
<evidence type="ECO:0000259" key="14">
    <source>
        <dbReference type="Pfam" id="PF10488"/>
    </source>
</evidence>
<feature type="compositionally biased region" description="Acidic residues" evidence="13">
    <location>
        <begin position="204"/>
        <end position="220"/>
    </location>
</feature>
<evidence type="ECO:0000256" key="11">
    <source>
        <dbReference type="ARBA" id="ARBA00023280"/>
    </source>
</evidence>
<dbReference type="GO" id="GO:0039502">
    <property type="term" value="P:symbiont-mediated suppression of host type I interferon-mediated signaling pathway"/>
    <property type="evidence" value="ECO:0007669"/>
    <property type="project" value="UniProtKB-KW"/>
</dbReference>
<evidence type="ECO:0000256" key="5">
    <source>
        <dbReference type="ARBA" id="ARBA00019072"/>
    </source>
</evidence>
<comment type="subunit">
    <text evidence="4">Interacts (via C-terminus) with host PPP1CB.</text>
</comment>
<dbReference type="InterPro" id="IPR019523">
    <property type="entry name" value="Prot_Pase1_reg-su15A/B_C"/>
</dbReference>
<dbReference type="InterPro" id="IPR051254">
    <property type="entry name" value="PPP1R15"/>
</dbReference>
<evidence type="ECO:0000256" key="6">
    <source>
        <dbReference type="ARBA" id="ARBA00022581"/>
    </source>
</evidence>
<evidence type="ECO:0000313" key="16">
    <source>
        <dbReference type="Proteomes" id="UP001566132"/>
    </source>
</evidence>
<evidence type="ECO:0000256" key="8">
    <source>
        <dbReference type="ARBA" id="ARBA00022830"/>
    </source>
</evidence>
<keyword evidence="7" id="KW-1090">Inhibition of host innate immune response by virus</keyword>
<evidence type="ECO:0000256" key="10">
    <source>
        <dbReference type="ARBA" id="ARBA00023258"/>
    </source>
</evidence>
<keyword evidence="8" id="KW-1114">Inhibition of host interferon signaling pathway by virus</keyword>
<comment type="function">
    <text evidence="1">Interacts with the host phosphatase PP1 catalytic subunit (PPP1CB) and recruits it to dephosphorylate EIF2S1/eIF2alpha and therefore restores the host translation that has been shut-down by the host. Also inhibits the EIF2S1/eIF2alpha-ATF4-DDIT3/CHOP pathway.</text>
</comment>
<evidence type="ECO:0000256" key="12">
    <source>
        <dbReference type="ARBA" id="ARBA00031298"/>
    </source>
</evidence>
<evidence type="ECO:0000256" key="13">
    <source>
        <dbReference type="SAM" id="MobiDB-lite"/>
    </source>
</evidence>
<dbReference type="Proteomes" id="UP001566132">
    <property type="component" value="Unassembled WGS sequence"/>
</dbReference>
<feature type="domain" description="Protein phosphatase 1 regulatory subunit 15A/B C-terminal" evidence="14">
    <location>
        <begin position="262"/>
        <end position="309"/>
    </location>
</feature>
<keyword evidence="9" id="KW-0426">Late protein</keyword>
<comment type="caution">
    <text evidence="15">The sequence shown here is derived from an EMBL/GenBank/DDBJ whole genome shotgun (WGS) entry which is preliminary data.</text>
</comment>
<keyword evidence="10" id="KW-0922">Interferon antiviral system evasion</keyword>
<dbReference type="Pfam" id="PF10488">
    <property type="entry name" value="PP1c_bdg"/>
    <property type="match status" value="1"/>
</dbReference>
<evidence type="ECO:0000313" key="15">
    <source>
        <dbReference type="EMBL" id="KAL1488219.1"/>
    </source>
</evidence>
<evidence type="ECO:0000256" key="2">
    <source>
        <dbReference type="ARBA" id="ARBA00007512"/>
    </source>
</evidence>
<dbReference type="PANTHER" id="PTHR16489">
    <property type="entry name" value="GH11727P"/>
    <property type="match status" value="1"/>
</dbReference>
<organism evidence="15 16">
    <name type="scientific">Hypothenemus hampei</name>
    <name type="common">Coffee berry borer</name>
    <dbReference type="NCBI Taxonomy" id="57062"/>
    <lineage>
        <taxon>Eukaryota</taxon>
        <taxon>Metazoa</taxon>
        <taxon>Ecdysozoa</taxon>
        <taxon>Arthropoda</taxon>
        <taxon>Hexapoda</taxon>
        <taxon>Insecta</taxon>
        <taxon>Pterygota</taxon>
        <taxon>Neoptera</taxon>
        <taxon>Endopterygota</taxon>
        <taxon>Coleoptera</taxon>
        <taxon>Polyphaga</taxon>
        <taxon>Cucujiformia</taxon>
        <taxon>Curculionidae</taxon>
        <taxon>Scolytinae</taxon>
        <taxon>Hypothenemus</taxon>
    </lineage>
</organism>
<evidence type="ECO:0000256" key="3">
    <source>
        <dbReference type="ARBA" id="ARBA00010161"/>
    </source>
</evidence>
<keyword evidence="6" id="KW-0945">Host-virus interaction</keyword>
<protein>
    <recommendedName>
        <fullName evidence="5">Protein DP71L</fullName>
    </recommendedName>
    <alternativeName>
        <fullName evidence="12">MyD116 homolog</fullName>
    </alternativeName>
</protein>
<comment type="similarity">
    <text evidence="3">Belongs to the PPP1R15 family.</text>
</comment>
<reference evidence="15 16" key="1">
    <citation type="submission" date="2024-05" db="EMBL/GenBank/DDBJ databases">
        <title>Genetic variation in Jamaican populations of the coffee berry borer (Hypothenemus hampei).</title>
        <authorList>
            <person name="Errbii M."/>
            <person name="Myrie A."/>
        </authorList>
    </citation>
    <scope>NUCLEOTIDE SEQUENCE [LARGE SCALE GENOMIC DNA]</scope>
    <source>
        <strain evidence="15">JA-Hopewell-2020-01-JO</strain>
        <tissue evidence="15">Whole body</tissue>
    </source>
</reference>
<accession>A0ABD1E0X1</accession>
<name>A0ABD1E0X1_HYPHA</name>
<evidence type="ECO:0000256" key="1">
    <source>
        <dbReference type="ARBA" id="ARBA00003756"/>
    </source>
</evidence>
<sequence>MIMSPQGQGLPNALLSVSRGKQQSQHRNISLQVPFKLSSPKSFKNPNFVNNSFNRCQTNYGAVIDNCQKHLIDSIKEKCPEVIPGSETGNQEENSTAVEEIAYKMGLDETIMTEADKITQSSPILIPKHPNFITESIMNLSPKRSRYSFTDSSDSFVVFDHDGNEGSTDVEDSDDEESIDILRRRPSICESEDSFITFEKPDIEGDDGGDISFDEEDDDASSEKTEENYAGVDQVDFSFVDVKKVRFAAEDKLCEVHPMIKWSYAYQAARKGPWETFARDRCRFKDRVARVERDVKHVLNPEHRAKIYRERFEQLLRIQYVSSVFSYRRDG</sequence>
<gene>
    <name evidence="15" type="ORF">ABEB36_015176</name>
</gene>
<keyword evidence="16" id="KW-1185">Reference proteome</keyword>
<dbReference type="EMBL" id="JBDJPC010000015">
    <property type="protein sequence ID" value="KAL1488219.1"/>
    <property type="molecule type" value="Genomic_DNA"/>
</dbReference>
<feature type="region of interest" description="Disordered" evidence="13">
    <location>
        <begin position="199"/>
        <end position="226"/>
    </location>
</feature>
<evidence type="ECO:0000256" key="9">
    <source>
        <dbReference type="ARBA" id="ARBA00022921"/>
    </source>
</evidence>
<dbReference type="PANTHER" id="PTHR16489:SF12">
    <property type="entry name" value="GH11727P"/>
    <property type="match status" value="1"/>
</dbReference>
<proteinExistence type="inferred from homology"/>
<dbReference type="AlphaFoldDB" id="A0ABD1E0X1"/>